<gene>
    <name evidence="1" type="ORF">LVJ94_23360</name>
</gene>
<reference evidence="1" key="1">
    <citation type="submission" date="2021-12" db="EMBL/GenBank/DDBJ databases">
        <title>Discovery of the Pendulisporaceae a myxobacterial family with distinct sporulation behavior and unique specialized metabolism.</title>
        <authorList>
            <person name="Garcia R."/>
            <person name="Popoff A."/>
            <person name="Bader C.D."/>
            <person name="Loehr J."/>
            <person name="Walesch S."/>
            <person name="Walt C."/>
            <person name="Boldt J."/>
            <person name="Bunk B."/>
            <person name="Haeckl F.J.F.P.J."/>
            <person name="Gunesch A.P."/>
            <person name="Birkelbach J."/>
            <person name="Nuebel U."/>
            <person name="Pietschmann T."/>
            <person name="Bach T."/>
            <person name="Mueller R."/>
        </authorList>
    </citation>
    <scope>NUCLEOTIDE SEQUENCE</scope>
    <source>
        <strain evidence="1">MSr11367</strain>
    </source>
</reference>
<dbReference type="Proteomes" id="UP001374803">
    <property type="component" value="Chromosome"/>
</dbReference>
<accession>A0ABZ2LMQ6</accession>
<organism evidence="1 2">
    <name type="scientific">Pendulispora rubella</name>
    <dbReference type="NCBI Taxonomy" id="2741070"/>
    <lineage>
        <taxon>Bacteria</taxon>
        <taxon>Pseudomonadati</taxon>
        <taxon>Myxococcota</taxon>
        <taxon>Myxococcia</taxon>
        <taxon>Myxococcales</taxon>
        <taxon>Sorangiineae</taxon>
        <taxon>Pendulisporaceae</taxon>
        <taxon>Pendulispora</taxon>
    </lineage>
</organism>
<protein>
    <submittedName>
        <fullName evidence="1">Uncharacterized protein</fullName>
    </submittedName>
</protein>
<evidence type="ECO:0000313" key="1">
    <source>
        <dbReference type="EMBL" id="WXB10152.1"/>
    </source>
</evidence>
<proteinExistence type="predicted"/>
<dbReference type="RefSeq" id="WP_394839829.1">
    <property type="nucleotide sequence ID" value="NZ_CP089929.1"/>
</dbReference>
<dbReference type="EMBL" id="CP089983">
    <property type="protein sequence ID" value="WXB10152.1"/>
    <property type="molecule type" value="Genomic_DNA"/>
</dbReference>
<evidence type="ECO:0000313" key="2">
    <source>
        <dbReference type="Proteomes" id="UP001374803"/>
    </source>
</evidence>
<name>A0ABZ2LMQ6_9BACT</name>
<sequence length="126" mass="14526">MDPRTLFADVRRYPGQYMLDPSFDEAVAFVQGVDAGHAWCLLPGFKEWLVVTFDGSTSLSWVALVLRAAFPETPTAWDKSKLTAEQKKIGFDLLFLLLDDFFVMRSQSDGLRTIFDRYTRWIHERA</sequence>
<keyword evidence="2" id="KW-1185">Reference proteome</keyword>